<evidence type="ECO:0000313" key="4">
    <source>
        <dbReference type="EMBL" id="WAR24195.1"/>
    </source>
</evidence>
<evidence type="ECO:0000256" key="1">
    <source>
        <dbReference type="SAM" id="MobiDB-lite"/>
    </source>
</evidence>
<dbReference type="InterPro" id="IPR006201">
    <property type="entry name" value="Neur_channel"/>
</dbReference>
<dbReference type="Pfam" id="PF02931">
    <property type="entry name" value="Neur_chan_LBD"/>
    <property type="match status" value="1"/>
</dbReference>
<proteinExistence type="predicted"/>
<sequence>MNYMTCIVLLCLTAVYGKNKGGRGEEHLLKKLFRHYNKLARPEGDHVEVAHALYMRRIIALHEKDTVVGLDVLEHQTWIDNRFIWDPMSFSNVTLLHVPSDVIWKPDIVLSNSANEYPIYKKPDFNVIISNDGLISYSRLQTIYAYGCQNTQEKNLECKLGFHSLTYTGFDLKLKNETAEIGLDDFDNNLNPTVMFVSGEVIREDTGTDLHKQERPMATSLPSPTSPSTTKEKQVVWSESSASSQYFNGRQDTPDFNEKDVRVEVRNDGTVSYIRPVVLSSYCIRTVSGNNLHGRNFGDDCLGLA</sequence>
<evidence type="ECO:0000313" key="5">
    <source>
        <dbReference type="Proteomes" id="UP001164746"/>
    </source>
</evidence>
<dbReference type="InterPro" id="IPR006202">
    <property type="entry name" value="Neur_chan_lig-bd"/>
</dbReference>
<protein>
    <submittedName>
        <fullName evidence="4">ACHB2-like protein</fullName>
    </submittedName>
</protein>
<reference evidence="4" key="1">
    <citation type="submission" date="2022-11" db="EMBL/GenBank/DDBJ databases">
        <title>Centuries of genome instability and evolution in soft-shell clam transmissible cancer (bioRxiv).</title>
        <authorList>
            <person name="Hart S.F.M."/>
            <person name="Yonemitsu M.A."/>
            <person name="Giersch R.M."/>
            <person name="Beal B.F."/>
            <person name="Arriagada G."/>
            <person name="Davis B.W."/>
            <person name="Ostrander E.A."/>
            <person name="Goff S.P."/>
            <person name="Metzger M.J."/>
        </authorList>
    </citation>
    <scope>NUCLEOTIDE SEQUENCE</scope>
    <source>
        <strain evidence="4">MELC-2E11</strain>
        <tissue evidence="4">Siphon/mantle</tissue>
    </source>
</reference>
<accession>A0ABY7FQ91</accession>
<dbReference type="InterPro" id="IPR036734">
    <property type="entry name" value="Neur_chan_lig-bd_sf"/>
</dbReference>
<name>A0ABY7FQ91_MYAAR</name>
<keyword evidence="2" id="KW-0732">Signal</keyword>
<feature type="region of interest" description="Disordered" evidence="1">
    <location>
        <begin position="208"/>
        <end position="230"/>
    </location>
</feature>
<feature type="domain" description="Neurotransmitter-gated ion-channel ligand-binding" evidence="3">
    <location>
        <begin position="25"/>
        <end position="200"/>
    </location>
</feature>
<evidence type="ECO:0000256" key="2">
    <source>
        <dbReference type="SAM" id="SignalP"/>
    </source>
</evidence>
<dbReference type="EMBL" id="CP111024">
    <property type="protein sequence ID" value="WAR24195.1"/>
    <property type="molecule type" value="Genomic_DNA"/>
</dbReference>
<feature type="signal peptide" evidence="2">
    <location>
        <begin position="1"/>
        <end position="17"/>
    </location>
</feature>
<dbReference type="Gene3D" id="2.70.170.10">
    <property type="entry name" value="Neurotransmitter-gated ion-channel ligand-binding domain"/>
    <property type="match status" value="1"/>
</dbReference>
<dbReference type="Proteomes" id="UP001164746">
    <property type="component" value="Chromosome 13"/>
</dbReference>
<dbReference type="PANTHER" id="PTHR18945">
    <property type="entry name" value="NEUROTRANSMITTER GATED ION CHANNEL"/>
    <property type="match status" value="1"/>
</dbReference>
<feature type="compositionally biased region" description="Low complexity" evidence="1">
    <location>
        <begin position="219"/>
        <end position="229"/>
    </location>
</feature>
<feature type="chain" id="PRO_5045701203" evidence="2">
    <location>
        <begin position="18"/>
        <end position="305"/>
    </location>
</feature>
<organism evidence="4 5">
    <name type="scientific">Mya arenaria</name>
    <name type="common">Soft-shell clam</name>
    <dbReference type="NCBI Taxonomy" id="6604"/>
    <lineage>
        <taxon>Eukaryota</taxon>
        <taxon>Metazoa</taxon>
        <taxon>Spiralia</taxon>
        <taxon>Lophotrochozoa</taxon>
        <taxon>Mollusca</taxon>
        <taxon>Bivalvia</taxon>
        <taxon>Autobranchia</taxon>
        <taxon>Heteroconchia</taxon>
        <taxon>Euheterodonta</taxon>
        <taxon>Imparidentia</taxon>
        <taxon>Neoheterodontei</taxon>
        <taxon>Myida</taxon>
        <taxon>Myoidea</taxon>
        <taxon>Myidae</taxon>
        <taxon>Mya</taxon>
    </lineage>
</organism>
<evidence type="ECO:0000259" key="3">
    <source>
        <dbReference type="Pfam" id="PF02931"/>
    </source>
</evidence>
<dbReference type="SUPFAM" id="SSF63712">
    <property type="entry name" value="Nicotinic receptor ligand binding domain-like"/>
    <property type="match status" value="1"/>
</dbReference>
<gene>
    <name evidence="4" type="ORF">MAR_037864</name>
</gene>
<keyword evidence="5" id="KW-1185">Reference proteome</keyword>